<comment type="caution">
    <text evidence="2">The sequence shown here is derived from an EMBL/GenBank/DDBJ whole genome shotgun (WGS) entry which is preliminary data.</text>
</comment>
<keyword evidence="1" id="KW-0472">Membrane</keyword>
<reference evidence="2 3" key="1">
    <citation type="journal article" date="2016" name="Nat. Commun.">
        <title>Thousands of microbial genomes shed light on interconnected biogeochemical processes in an aquifer system.</title>
        <authorList>
            <person name="Anantharaman K."/>
            <person name="Brown C.T."/>
            <person name="Hug L.A."/>
            <person name="Sharon I."/>
            <person name="Castelle C.J."/>
            <person name="Probst A.J."/>
            <person name="Thomas B.C."/>
            <person name="Singh A."/>
            <person name="Wilkins M.J."/>
            <person name="Karaoz U."/>
            <person name="Brodie E.L."/>
            <person name="Williams K.H."/>
            <person name="Hubbard S.S."/>
            <person name="Banfield J.F."/>
        </authorList>
    </citation>
    <scope>NUCLEOTIDE SEQUENCE [LARGE SCALE GENOMIC DNA]</scope>
</reference>
<gene>
    <name evidence="2" type="ORF">A2925_02340</name>
</gene>
<keyword evidence="1" id="KW-0812">Transmembrane</keyword>
<evidence type="ECO:0000256" key="1">
    <source>
        <dbReference type="SAM" id="Phobius"/>
    </source>
</evidence>
<dbReference type="Proteomes" id="UP000178256">
    <property type="component" value="Unassembled WGS sequence"/>
</dbReference>
<keyword evidence="1" id="KW-1133">Transmembrane helix</keyword>
<dbReference type="AlphaFoldDB" id="A0A1F8GJP0"/>
<proteinExistence type="predicted"/>
<feature type="transmembrane region" description="Helical" evidence="1">
    <location>
        <begin position="12"/>
        <end position="33"/>
    </location>
</feature>
<accession>A0A1F8GJP0</accession>
<evidence type="ECO:0000313" key="3">
    <source>
        <dbReference type="Proteomes" id="UP000178256"/>
    </source>
</evidence>
<evidence type="ECO:0000313" key="2">
    <source>
        <dbReference type="EMBL" id="OGN25541.1"/>
    </source>
</evidence>
<name>A0A1F8GJP0_9BACT</name>
<organism evidence="2 3">
    <name type="scientific">Candidatus Yanofskybacteria bacterium RIFCSPLOWO2_01_FULL_44_22</name>
    <dbReference type="NCBI Taxonomy" id="1802697"/>
    <lineage>
        <taxon>Bacteria</taxon>
        <taxon>Candidatus Yanofskyibacteriota</taxon>
    </lineage>
</organism>
<dbReference type="EMBL" id="MGKL01000018">
    <property type="protein sequence ID" value="OGN25541.1"/>
    <property type="molecule type" value="Genomic_DNA"/>
</dbReference>
<protein>
    <submittedName>
        <fullName evidence="2">Uncharacterized protein</fullName>
    </submittedName>
</protein>
<sequence>MILILIQVLYGRNLNLIIFIVAAFIVIVIWAVAANKPIAPYLVDDSATDAVFTSTPLPKSGATGSSGKLTYDQAVKQFEGRRVQFDAMCQAIPNNFTVKNGTQIMLDNRSGDARWVSLNNFGYHLSGYGFTIVTMSSKNLPLNVLIDCGSAQNVGQILIQK</sequence>
<dbReference type="STRING" id="1802697.A2925_02340"/>